<gene>
    <name evidence="6" type="ORF">CARN7_2496</name>
</gene>
<dbReference type="EMBL" id="CABR01000156">
    <property type="protein sequence ID" value="CBI11658.1"/>
    <property type="molecule type" value="Genomic_DNA"/>
</dbReference>
<dbReference type="Pfam" id="PF00027">
    <property type="entry name" value="cNMP_binding"/>
    <property type="match status" value="1"/>
</dbReference>
<sequence length="227" mass="25098">MKKITTNTAKEGSKTERPFSSEEFLAVMGEGRMIEEYTKGAVIFAQGDAADSVFYIQSGKVKLSVLSPAGKEAVIALFNTGDFLGEGCLTAQQLRMASATALADCVLVKVLKAAMIKTLHDEPVFSARFIEHLLTRNIRVEEDLVDQLFNSSEKRLARILLLLANFGKPGQPEEVIADISQEVLAEMIGTTRSRVSFFLNKFRKLGFIEYNGKMHVHSSLLNVILHD</sequence>
<evidence type="ECO:0000256" key="1">
    <source>
        <dbReference type="ARBA" id="ARBA00023015"/>
    </source>
</evidence>
<dbReference type="PANTHER" id="PTHR24567:SF68">
    <property type="entry name" value="DNA-BINDING TRANSCRIPTIONAL DUAL REGULATOR CRP"/>
    <property type="match status" value="1"/>
</dbReference>
<evidence type="ECO:0000259" key="4">
    <source>
        <dbReference type="PROSITE" id="PS50042"/>
    </source>
</evidence>
<dbReference type="GO" id="GO:0005829">
    <property type="term" value="C:cytosol"/>
    <property type="evidence" value="ECO:0007669"/>
    <property type="project" value="TreeGrafter"/>
</dbReference>
<feature type="domain" description="HTH crp-type" evidence="5">
    <location>
        <begin position="150"/>
        <end position="227"/>
    </location>
</feature>
<evidence type="ECO:0000259" key="5">
    <source>
        <dbReference type="PROSITE" id="PS51063"/>
    </source>
</evidence>
<dbReference type="GO" id="GO:0003677">
    <property type="term" value="F:DNA binding"/>
    <property type="evidence" value="ECO:0007669"/>
    <property type="project" value="UniProtKB-KW"/>
</dbReference>
<dbReference type="Pfam" id="PF13545">
    <property type="entry name" value="HTH_Crp_2"/>
    <property type="match status" value="1"/>
</dbReference>
<dbReference type="InterPro" id="IPR036390">
    <property type="entry name" value="WH_DNA-bd_sf"/>
</dbReference>
<dbReference type="CDD" id="cd00038">
    <property type="entry name" value="CAP_ED"/>
    <property type="match status" value="1"/>
</dbReference>
<evidence type="ECO:0000256" key="3">
    <source>
        <dbReference type="ARBA" id="ARBA00023163"/>
    </source>
</evidence>
<dbReference type="AlphaFoldDB" id="E6QWN5"/>
<dbReference type="InterPro" id="IPR000595">
    <property type="entry name" value="cNMP-bd_dom"/>
</dbReference>
<dbReference type="InterPro" id="IPR050397">
    <property type="entry name" value="Env_Response_Regulators"/>
</dbReference>
<dbReference type="SMART" id="SM00100">
    <property type="entry name" value="cNMP"/>
    <property type="match status" value="1"/>
</dbReference>
<dbReference type="InterPro" id="IPR014710">
    <property type="entry name" value="RmlC-like_jellyroll"/>
</dbReference>
<evidence type="ECO:0000313" key="6">
    <source>
        <dbReference type="EMBL" id="CBI11658.1"/>
    </source>
</evidence>
<dbReference type="PANTHER" id="PTHR24567">
    <property type="entry name" value="CRP FAMILY TRANSCRIPTIONAL REGULATORY PROTEIN"/>
    <property type="match status" value="1"/>
</dbReference>
<dbReference type="InterPro" id="IPR018490">
    <property type="entry name" value="cNMP-bd_dom_sf"/>
</dbReference>
<keyword evidence="2" id="KW-0238">DNA-binding</keyword>
<dbReference type="SUPFAM" id="SSF51206">
    <property type="entry name" value="cAMP-binding domain-like"/>
    <property type="match status" value="1"/>
</dbReference>
<keyword evidence="1" id="KW-0805">Transcription regulation</keyword>
<dbReference type="Gene3D" id="2.60.120.10">
    <property type="entry name" value="Jelly Rolls"/>
    <property type="match status" value="1"/>
</dbReference>
<protein>
    <submittedName>
        <fullName evidence="6">Cyclic nucleotide-binding domain (CNMP-BD) protein</fullName>
    </submittedName>
</protein>
<dbReference type="InterPro" id="IPR012318">
    <property type="entry name" value="HTH_CRP"/>
</dbReference>
<comment type="caution">
    <text evidence="6">The sequence shown here is derived from an EMBL/GenBank/DDBJ whole genome shotgun (WGS) entry which is preliminary data.</text>
</comment>
<feature type="domain" description="Cyclic nucleotide-binding" evidence="4">
    <location>
        <begin position="37"/>
        <end position="136"/>
    </location>
</feature>
<dbReference type="InterPro" id="IPR036388">
    <property type="entry name" value="WH-like_DNA-bd_sf"/>
</dbReference>
<dbReference type="PROSITE" id="PS51063">
    <property type="entry name" value="HTH_CRP_2"/>
    <property type="match status" value="1"/>
</dbReference>
<proteinExistence type="predicted"/>
<organism evidence="6">
    <name type="scientific">mine drainage metagenome</name>
    <dbReference type="NCBI Taxonomy" id="410659"/>
    <lineage>
        <taxon>unclassified sequences</taxon>
        <taxon>metagenomes</taxon>
        <taxon>ecological metagenomes</taxon>
    </lineage>
</organism>
<evidence type="ECO:0000256" key="2">
    <source>
        <dbReference type="ARBA" id="ARBA00023125"/>
    </source>
</evidence>
<name>E6QWN5_9ZZZZ</name>
<dbReference type="Gene3D" id="1.10.10.10">
    <property type="entry name" value="Winged helix-like DNA-binding domain superfamily/Winged helix DNA-binding domain"/>
    <property type="match status" value="1"/>
</dbReference>
<dbReference type="PROSITE" id="PS50042">
    <property type="entry name" value="CNMP_BINDING_3"/>
    <property type="match status" value="1"/>
</dbReference>
<dbReference type="GO" id="GO:0003700">
    <property type="term" value="F:DNA-binding transcription factor activity"/>
    <property type="evidence" value="ECO:0007669"/>
    <property type="project" value="TreeGrafter"/>
</dbReference>
<dbReference type="SUPFAM" id="SSF46785">
    <property type="entry name" value="Winged helix' DNA-binding domain"/>
    <property type="match status" value="1"/>
</dbReference>
<keyword evidence="3" id="KW-0804">Transcription</keyword>
<reference evidence="6" key="1">
    <citation type="submission" date="2009-10" db="EMBL/GenBank/DDBJ databases">
        <title>Diversity of trophic interactions inside an arsenic-rich microbial ecosystem.</title>
        <authorList>
            <person name="Bertin P.N."/>
            <person name="Heinrich-Salmeron A."/>
            <person name="Pelletier E."/>
            <person name="Goulhen-Chollet F."/>
            <person name="Arsene-Ploetze F."/>
            <person name="Gallien S."/>
            <person name="Calteau A."/>
            <person name="Vallenet D."/>
            <person name="Casiot C."/>
            <person name="Chane-Woon-Ming B."/>
            <person name="Giloteaux L."/>
            <person name="Barakat M."/>
            <person name="Bonnefoy V."/>
            <person name="Bruneel O."/>
            <person name="Chandler M."/>
            <person name="Cleiss J."/>
            <person name="Duran R."/>
            <person name="Elbaz-Poulichet F."/>
            <person name="Fonknechten N."/>
            <person name="Lauga B."/>
            <person name="Mornico D."/>
            <person name="Ortet P."/>
            <person name="Schaeffer C."/>
            <person name="Siguier P."/>
            <person name="Alexander Thil Smith A."/>
            <person name="Van Dorsselaer A."/>
            <person name="Weissenbach J."/>
            <person name="Medigue C."/>
            <person name="Le Paslier D."/>
        </authorList>
    </citation>
    <scope>NUCLEOTIDE SEQUENCE</scope>
</reference>
<accession>E6QWN5</accession>